<reference evidence="2 3" key="1">
    <citation type="submission" date="2023-10" db="EMBL/GenBank/DDBJ databases">
        <authorList>
            <person name="Maclean D."/>
            <person name="Macfadyen A."/>
        </authorList>
    </citation>
    <scope>NUCLEOTIDE SEQUENCE [LARGE SCALE GENOMIC DNA]</scope>
</reference>
<accession>A0AAV1HSF9</accession>
<dbReference type="Proteomes" id="UP001314263">
    <property type="component" value="Unassembled WGS sequence"/>
</dbReference>
<dbReference type="AlphaFoldDB" id="A0AAV1HSF9"/>
<sequence>MAPSSIRKGKGTPDDAISQRVSYLYAAARTFAASLPALAAHLGRELLKIAKDAPKSVTREPLQSLCPRCGYPWDSPDRSRHSGAKSTTLQVSSCRLCSWVRTTKMHVDKLPASMGGERMRSSRHGPGQNEGREASAAEKAMTRLRSLATSMHQHQAKALHSQPW</sequence>
<feature type="region of interest" description="Disordered" evidence="1">
    <location>
        <begin position="114"/>
        <end position="140"/>
    </location>
</feature>
<protein>
    <submittedName>
        <fullName evidence="2">Uncharacterized protein</fullName>
    </submittedName>
</protein>
<organism evidence="2 3">
    <name type="scientific">Coccomyxa viridis</name>
    <dbReference type="NCBI Taxonomy" id="1274662"/>
    <lineage>
        <taxon>Eukaryota</taxon>
        <taxon>Viridiplantae</taxon>
        <taxon>Chlorophyta</taxon>
        <taxon>core chlorophytes</taxon>
        <taxon>Trebouxiophyceae</taxon>
        <taxon>Trebouxiophyceae incertae sedis</taxon>
        <taxon>Coccomyxaceae</taxon>
        <taxon>Coccomyxa</taxon>
    </lineage>
</organism>
<name>A0AAV1HSF9_9CHLO</name>
<keyword evidence="3" id="KW-1185">Reference proteome</keyword>
<evidence type="ECO:0000313" key="3">
    <source>
        <dbReference type="Proteomes" id="UP001314263"/>
    </source>
</evidence>
<dbReference type="EMBL" id="CAUYUE010000001">
    <property type="protein sequence ID" value="CAK0735875.1"/>
    <property type="molecule type" value="Genomic_DNA"/>
</dbReference>
<comment type="caution">
    <text evidence="2">The sequence shown here is derived from an EMBL/GenBank/DDBJ whole genome shotgun (WGS) entry which is preliminary data.</text>
</comment>
<evidence type="ECO:0000313" key="2">
    <source>
        <dbReference type="EMBL" id="CAK0735875.1"/>
    </source>
</evidence>
<proteinExistence type="predicted"/>
<evidence type="ECO:0000256" key="1">
    <source>
        <dbReference type="SAM" id="MobiDB-lite"/>
    </source>
</evidence>
<gene>
    <name evidence="2" type="ORF">CVIRNUC_000654</name>
</gene>